<reference evidence="8 9" key="1">
    <citation type="submission" date="2023-03" db="EMBL/GenBank/DDBJ databases">
        <title>Bacillus Genome Sequencing.</title>
        <authorList>
            <person name="Dunlap C."/>
        </authorList>
    </citation>
    <scope>NUCLEOTIDE SEQUENCE [LARGE SCALE GENOMIC DNA]</scope>
    <source>
        <strain evidence="8 9">B-59205</strain>
    </source>
</reference>
<evidence type="ECO:0000256" key="1">
    <source>
        <dbReference type="ARBA" id="ARBA00008857"/>
    </source>
</evidence>
<feature type="domain" description="Core-binding (CB)" evidence="7">
    <location>
        <begin position="59"/>
        <end position="139"/>
    </location>
</feature>
<dbReference type="InterPro" id="IPR028259">
    <property type="entry name" value="AP2-like_int_N"/>
</dbReference>
<dbReference type="Pfam" id="PF14657">
    <property type="entry name" value="Arm-DNA-bind_4"/>
    <property type="match status" value="1"/>
</dbReference>
<name>A0AAW9NNT3_9BACL</name>
<feature type="domain" description="Tyr recombinase" evidence="6">
    <location>
        <begin position="166"/>
        <end position="358"/>
    </location>
</feature>
<dbReference type="Pfam" id="PF00589">
    <property type="entry name" value="Phage_integrase"/>
    <property type="match status" value="1"/>
</dbReference>
<dbReference type="EMBL" id="JARSFG010000005">
    <property type="protein sequence ID" value="MEC1177665.1"/>
    <property type="molecule type" value="Genomic_DNA"/>
</dbReference>
<dbReference type="InterPro" id="IPR050808">
    <property type="entry name" value="Phage_Integrase"/>
</dbReference>
<keyword evidence="4" id="KW-0233">DNA recombination</keyword>
<dbReference type="PROSITE" id="PS51900">
    <property type="entry name" value="CB"/>
    <property type="match status" value="1"/>
</dbReference>
<evidence type="ECO:0000256" key="5">
    <source>
        <dbReference type="PROSITE-ProRule" id="PRU01248"/>
    </source>
</evidence>
<sequence>MASITKRGSTWQYSINRYVDGARKPIVKGGFRTKAEATAAAMEIELQLKKGQQVIVKEKAFSEYFSEWVELYKSNKHKTTYQRYKNTVERVKEYFKDMPIQKITRADYQKFINWYGEGKSRETVKKLNTHIRACIRDAMEDGYIHLDFTRKAELTASKTAKKSSEKHLNYMDSVKLYNELFKRLEHSTDTYHLLLLGLVSGLRYGELVGLTPNCFDFKKNEINVYQAWDYKEGSGFADLKNTHSERTISIDKKVMNEFKKLILALPENPYNLIFYRPSSVKVITNEGANKVLRGLLADLEINTITAHGLRHTHASVLLYKGANIHSVSKRLGHADIQTTLNHYSHVLKEMEQRDELIAVNVYVQ</sequence>
<evidence type="ECO:0000313" key="8">
    <source>
        <dbReference type="EMBL" id="MEC1177665.1"/>
    </source>
</evidence>
<organism evidence="8 9">
    <name type="scientific">Metasolibacillus meyeri</name>
    <dbReference type="NCBI Taxonomy" id="1071052"/>
    <lineage>
        <taxon>Bacteria</taxon>
        <taxon>Bacillati</taxon>
        <taxon>Bacillota</taxon>
        <taxon>Bacilli</taxon>
        <taxon>Bacillales</taxon>
        <taxon>Caryophanaceae</taxon>
        <taxon>Metasolibacillus</taxon>
    </lineage>
</organism>
<evidence type="ECO:0000259" key="6">
    <source>
        <dbReference type="PROSITE" id="PS51898"/>
    </source>
</evidence>
<dbReference type="PANTHER" id="PTHR30629">
    <property type="entry name" value="PROPHAGE INTEGRASE"/>
    <property type="match status" value="1"/>
</dbReference>
<gene>
    <name evidence="8" type="ORF">P9B03_04140</name>
</gene>
<dbReference type="Gene3D" id="1.10.150.130">
    <property type="match status" value="1"/>
</dbReference>
<dbReference type="Pfam" id="PF14659">
    <property type="entry name" value="Phage_int_SAM_3"/>
    <property type="match status" value="1"/>
</dbReference>
<dbReference type="GO" id="GO:0015074">
    <property type="term" value="P:DNA integration"/>
    <property type="evidence" value="ECO:0007669"/>
    <property type="project" value="UniProtKB-KW"/>
</dbReference>
<dbReference type="AlphaFoldDB" id="A0AAW9NNT3"/>
<dbReference type="CDD" id="cd01189">
    <property type="entry name" value="INT_ICEBs1_C_like"/>
    <property type="match status" value="1"/>
</dbReference>
<dbReference type="GO" id="GO:0006310">
    <property type="term" value="P:DNA recombination"/>
    <property type="evidence" value="ECO:0007669"/>
    <property type="project" value="UniProtKB-KW"/>
</dbReference>
<dbReference type="Gene3D" id="1.10.443.10">
    <property type="entry name" value="Intergrase catalytic core"/>
    <property type="match status" value="1"/>
</dbReference>
<dbReference type="SUPFAM" id="SSF56349">
    <property type="entry name" value="DNA breaking-rejoining enzymes"/>
    <property type="match status" value="1"/>
</dbReference>
<dbReference type="GO" id="GO:0003677">
    <property type="term" value="F:DNA binding"/>
    <property type="evidence" value="ECO:0007669"/>
    <property type="project" value="UniProtKB-UniRule"/>
</dbReference>
<dbReference type="InterPro" id="IPR013762">
    <property type="entry name" value="Integrase-like_cat_sf"/>
</dbReference>
<dbReference type="InterPro" id="IPR044068">
    <property type="entry name" value="CB"/>
</dbReference>
<keyword evidence="9" id="KW-1185">Reference proteome</keyword>
<dbReference type="PANTHER" id="PTHR30629:SF2">
    <property type="entry name" value="PROPHAGE INTEGRASE INTS-RELATED"/>
    <property type="match status" value="1"/>
</dbReference>
<comment type="similarity">
    <text evidence="1">Belongs to the 'phage' integrase family.</text>
</comment>
<dbReference type="InterPro" id="IPR011010">
    <property type="entry name" value="DNA_brk_join_enz"/>
</dbReference>
<evidence type="ECO:0000256" key="2">
    <source>
        <dbReference type="ARBA" id="ARBA00022908"/>
    </source>
</evidence>
<comment type="caution">
    <text evidence="8">The sequence shown here is derived from an EMBL/GenBank/DDBJ whole genome shotgun (WGS) entry which is preliminary data.</text>
</comment>
<dbReference type="RefSeq" id="WP_326122106.1">
    <property type="nucleotide sequence ID" value="NZ_JARSFG010000005.1"/>
</dbReference>
<dbReference type="Proteomes" id="UP001344888">
    <property type="component" value="Unassembled WGS sequence"/>
</dbReference>
<keyword evidence="2" id="KW-0229">DNA integration</keyword>
<evidence type="ECO:0000259" key="7">
    <source>
        <dbReference type="PROSITE" id="PS51900"/>
    </source>
</evidence>
<dbReference type="InterPro" id="IPR010998">
    <property type="entry name" value="Integrase_recombinase_N"/>
</dbReference>
<evidence type="ECO:0000256" key="3">
    <source>
        <dbReference type="ARBA" id="ARBA00023125"/>
    </source>
</evidence>
<dbReference type="InterPro" id="IPR004107">
    <property type="entry name" value="Integrase_SAM-like_N"/>
</dbReference>
<dbReference type="PROSITE" id="PS51898">
    <property type="entry name" value="TYR_RECOMBINASE"/>
    <property type="match status" value="1"/>
</dbReference>
<evidence type="ECO:0000256" key="4">
    <source>
        <dbReference type="ARBA" id="ARBA00023172"/>
    </source>
</evidence>
<proteinExistence type="inferred from homology"/>
<keyword evidence="3 5" id="KW-0238">DNA-binding</keyword>
<protein>
    <submittedName>
        <fullName evidence="8">Tyrosine-type recombinase/integrase</fullName>
    </submittedName>
</protein>
<accession>A0AAW9NNT3</accession>
<evidence type="ECO:0000313" key="9">
    <source>
        <dbReference type="Proteomes" id="UP001344888"/>
    </source>
</evidence>
<dbReference type="InterPro" id="IPR002104">
    <property type="entry name" value="Integrase_catalytic"/>
</dbReference>